<protein>
    <submittedName>
        <fullName evidence="1">Uncharacterized protein</fullName>
    </submittedName>
</protein>
<sequence>AASMSSTMDPEQDKRRRILYVYYSTENCMCCTQYVRTLPRGPHRVLRTLRPVHVMTKPRLKAGQTDYSSLMQGIYYSAIVYGNKWRTPCSEQLQ</sequence>
<feature type="non-terminal residue" evidence="1">
    <location>
        <position position="1"/>
    </location>
</feature>
<comment type="caution">
    <text evidence="1">The sequence shown here is derived from an EMBL/GenBank/DDBJ whole genome shotgun (WGS) entry which is preliminary data.</text>
</comment>
<keyword evidence="2" id="KW-1185">Reference proteome</keyword>
<dbReference type="AlphaFoldDB" id="A0A0F4YIC5"/>
<accession>A0A0F4YIC5</accession>
<dbReference type="GeneID" id="25320978"/>
<dbReference type="RefSeq" id="XP_013323950.1">
    <property type="nucleotide sequence ID" value="XM_013468496.1"/>
</dbReference>
<dbReference type="Proteomes" id="UP000053958">
    <property type="component" value="Unassembled WGS sequence"/>
</dbReference>
<organism evidence="1 2">
    <name type="scientific">Rasamsonia emersonii (strain ATCC 16479 / CBS 393.64 / IMI 116815)</name>
    <dbReference type="NCBI Taxonomy" id="1408163"/>
    <lineage>
        <taxon>Eukaryota</taxon>
        <taxon>Fungi</taxon>
        <taxon>Dikarya</taxon>
        <taxon>Ascomycota</taxon>
        <taxon>Pezizomycotina</taxon>
        <taxon>Eurotiomycetes</taxon>
        <taxon>Eurotiomycetidae</taxon>
        <taxon>Eurotiales</taxon>
        <taxon>Trichocomaceae</taxon>
        <taxon>Rasamsonia</taxon>
    </lineage>
</organism>
<evidence type="ECO:0000313" key="1">
    <source>
        <dbReference type="EMBL" id="KKA17338.1"/>
    </source>
</evidence>
<dbReference type="EMBL" id="LASV01000666">
    <property type="protein sequence ID" value="KKA17338.1"/>
    <property type="molecule type" value="Genomic_DNA"/>
</dbReference>
<gene>
    <name evidence="1" type="ORF">T310_8843</name>
</gene>
<name>A0A0F4YIC5_RASE3</name>
<proteinExistence type="predicted"/>
<evidence type="ECO:0000313" key="2">
    <source>
        <dbReference type="Proteomes" id="UP000053958"/>
    </source>
</evidence>
<reference evidence="1 2" key="1">
    <citation type="submission" date="2015-04" db="EMBL/GenBank/DDBJ databases">
        <authorList>
            <person name="Heijne W.H."/>
            <person name="Fedorova N.D."/>
            <person name="Nierman W.C."/>
            <person name="Vollebregt A.W."/>
            <person name="Zhao Z."/>
            <person name="Wu L."/>
            <person name="Kumar M."/>
            <person name="Stam H."/>
            <person name="van den Berg M.A."/>
            <person name="Pel H.J."/>
        </authorList>
    </citation>
    <scope>NUCLEOTIDE SEQUENCE [LARGE SCALE GENOMIC DNA]</scope>
    <source>
        <strain evidence="1 2">CBS 393.64</strain>
    </source>
</reference>